<evidence type="ECO:0000313" key="2">
    <source>
        <dbReference type="EMBL" id="KAK0437071.1"/>
    </source>
</evidence>
<comment type="caution">
    <text evidence="2">The sequence shown here is derived from an EMBL/GenBank/DDBJ whole genome shotgun (WGS) entry which is preliminary data.</text>
</comment>
<reference evidence="2" key="1">
    <citation type="submission" date="2023-06" db="EMBL/GenBank/DDBJ databases">
        <authorList>
            <consortium name="Lawrence Berkeley National Laboratory"/>
            <person name="Ahrendt S."/>
            <person name="Sahu N."/>
            <person name="Indic B."/>
            <person name="Wong-Bajracharya J."/>
            <person name="Merenyi Z."/>
            <person name="Ke H.-M."/>
            <person name="Monk M."/>
            <person name="Kocsube S."/>
            <person name="Drula E."/>
            <person name="Lipzen A."/>
            <person name="Balint B."/>
            <person name="Henrissat B."/>
            <person name="Andreopoulos B."/>
            <person name="Martin F.M."/>
            <person name="Harder C.B."/>
            <person name="Rigling D."/>
            <person name="Ford K.L."/>
            <person name="Foster G.D."/>
            <person name="Pangilinan J."/>
            <person name="Papanicolaou A."/>
            <person name="Barry K."/>
            <person name="LaButti K."/>
            <person name="Viragh M."/>
            <person name="Koriabine M."/>
            <person name="Yan M."/>
            <person name="Riley R."/>
            <person name="Champramary S."/>
            <person name="Plett K.L."/>
            <person name="Tsai I.J."/>
            <person name="Slot J."/>
            <person name="Sipos G."/>
            <person name="Plett J."/>
            <person name="Nagy L.G."/>
            <person name="Grigoriev I.V."/>
        </authorList>
    </citation>
    <scope>NUCLEOTIDE SEQUENCE</scope>
    <source>
        <strain evidence="2">FPL87.14</strain>
    </source>
</reference>
<organism evidence="2 3">
    <name type="scientific">Armillaria borealis</name>
    <dbReference type="NCBI Taxonomy" id="47425"/>
    <lineage>
        <taxon>Eukaryota</taxon>
        <taxon>Fungi</taxon>
        <taxon>Dikarya</taxon>
        <taxon>Basidiomycota</taxon>
        <taxon>Agaricomycotina</taxon>
        <taxon>Agaricomycetes</taxon>
        <taxon>Agaricomycetidae</taxon>
        <taxon>Agaricales</taxon>
        <taxon>Marasmiineae</taxon>
        <taxon>Physalacriaceae</taxon>
        <taxon>Armillaria</taxon>
    </lineage>
</organism>
<evidence type="ECO:0000256" key="1">
    <source>
        <dbReference type="SAM" id="MobiDB-lite"/>
    </source>
</evidence>
<dbReference type="EMBL" id="JAUEPT010000051">
    <property type="protein sequence ID" value="KAK0437071.1"/>
    <property type="molecule type" value="Genomic_DNA"/>
</dbReference>
<feature type="region of interest" description="Disordered" evidence="1">
    <location>
        <begin position="280"/>
        <end position="324"/>
    </location>
</feature>
<evidence type="ECO:0000313" key="3">
    <source>
        <dbReference type="Proteomes" id="UP001175226"/>
    </source>
</evidence>
<keyword evidence="3" id="KW-1185">Reference proteome</keyword>
<dbReference type="AlphaFoldDB" id="A0AA39MJE4"/>
<gene>
    <name evidence="2" type="ORF">EV421DRAFT_1739266</name>
</gene>
<name>A0AA39MJE4_9AGAR</name>
<proteinExistence type="predicted"/>
<feature type="compositionally biased region" description="Low complexity" evidence="1">
    <location>
        <begin position="374"/>
        <end position="391"/>
    </location>
</feature>
<feature type="compositionally biased region" description="Polar residues" evidence="1">
    <location>
        <begin position="297"/>
        <end position="306"/>
    </location>
</feature>
<feature type="compositionally biased region" description="Basic and acidic residues" evidence="1">
    <location>
        <begin position="308"/>
        <end position="324"/>
    </location>
</feature>
<dbReference type="Proteomes" id="UP001175226">
    <property type="component" value="Unassembled WGS sequence"/>
</dbReference>
<accession>A0AA39MJE4</accession>
<protein>
    <submittedName>
        <fullName evidence="2">Uncharacterized protein</fullName>
    </submittedName>
</protein>
<sequence length="445" mass="49668">MLEYCPPNTGKHLTFIEAEMGDRETNQTYRQYSGRSQDRHNFPNDTANCASTVNTGDMVDVSVSMNEDKEKESINKNIDAAGLSTQLDRCISLENRTGLYTIWEENEDVEEETGGELSDIRRGDGCTMMDVCHWSRRFGAMQVVVVWQPQWYIVIWGHGGLSSIQARDSINANVSNSLSSAGDVQEFRIPNTSTVGRISICPNDHLILGSTANSVVALDMSVGRDDDNDQFYLNNNIILIFSSMEALVFNVVEAYHGNAIPKDNKRNMYEPKHNTFKIIPESSDKSTVVDSADSVKTGPSKTLLSSQRKKEKEQRELQDRSRSRKTDWQKLTLKLCLLRAMEVKRLCYEAKMQEDHQLDQAMLPRTTPLPQHPVPSQQQPPASPQCCAAPHLSQTPRADSYQPEAPSPAGGGRFTLLGRQIVSSQIATYGYSQTKPEEEGVAKAA</sequence>
<feature type="region of interest" description="Disordered" evidence="1">
    <location>
        <begin position="365"/>
        <end position="416"/>
    </location>
</feature>